<organism evidence="1 2">
    <name type="scientific">Amycolatopsis xylanica</name>
    <dbReference type="NCBI Taxonomy" id="589385"/>
    <lineage>
        <taxon>Bacteria</taxon>
        <taxon>Bacillati</taxon>
        <taxon>Actinomycetota</taxon>
        <taxon>Actinomycetes</taxon>
        <taxon>Pseudonocardiales</taxon>
        <taxon>Pseudonocardiaceae</taxon>
        <taxon>Amycolatopsis</taxon>
    </lineage>
</organism>
<dbReference type="EMBL" id="FNON01000001">
    <property type="protein sequence ID" value="SDW26069.1"/>
    <property type="molecule type" value="Genomic_DNA"/>
</dbReference>
<dbReference type="RefSeq" id="WP_091285157.1">
    <property type="nucleotide sequence ID" value="NZ_FNON01000001.1"/>
</dbReference>
<sequence>MTFQQPPPRDEEILRVLQDRDGVPTTVVLRDGRALTVFDISWGYDMGDEFAHVTTNVELGDENTPLDVFVTNEVAKIVAPESGEVLLEVG</sequence>
<dbReference type="OrthoDB" id="4555054at2"/>
<name>A0A1H2S523_9PSEU</name>
<gene>
    <name evidence="1" type="ORF">SAMN05421504_10194</name>
</gene>
<keyword evidence="2" id="KW-1185">Reference proteome</keyword>
<dbReference type="Proteomes" id="UP000199515">
    <property type="component" value="Unassembled WGS sequence"/>
</dbReference>
<evidence type="ECO:0000313" key="2">
    <source>
        <dbReference type="Proteomes" id="UP000199515"/>
    </source>
</evidence>
<accession>A0A1H2S523</accession>
<dbReference type="AlphaFoldDB" id="A0A1H2S523"/>
<proteinExistence type="predicted"/>
<evidence type="ECO:0000313" key="1">
    <source>
        <dbReference type="EMBL" id="SDW26069.1"/>
    </source>
</evidence>
<protein>
    <submittedName>
        <fullName evidence="1">Uncharacterized protein</fullName>
    </submittedName>
</protein>
<reference evidence="1 2" key="1">
    <citation type="submission" date="2016-10" db="EMBL/GenBank/DDBJ databases">
        <authorList>
            <person name="de Groot N.N."/>
        </authorList>
    </citation>
    <scope>NUCLEOTIDE SEQUENCE [LARGE SCALE GENOMIC DNA]</scope>
    <source>
        <strain evidence="1 2">CPCC 202699</strain>
    </source>
</reference>